<proteinExistence type="predicted"/>
<accession>A0A495E7Z4</accession>
<feature type="region of interest" description="Disordered" evidence="1">
    <location>
        <begin position="1"/>
        <end position="32"/>
    </location>
</feature>
<evidence type="ECO:0000313" key="2">
    <source>
        <dbReference type="EMBL" id="RKR12771.1"/>
    </source>
</evidence>
<dbReference type="OrthoDB" id="4949034at2"/>
<evidence type="ECO:0000313" key="3">
    <source>
        <dbReference type="Proteomes" id="UP000276055"/>
    </source>
</evidence>
<organism evidence="2 3">
    <name type="scientific">Arthrobacter oryzae</name>
    <dbReference type="NCBI Taxonomy" id="409290"/>
    <lineage>
        <taxon>Bacteria</taxon>
        <taxon>Bacillati</taxon>
        <taxon>Actinomycetota</taxon>
        <taxon>Actinomycetes</taxon>
        <taxon>Micrococcales</taxon>
        <taxon>Micrococcaceae</taxon>
        <taxon>Arthrobacter</taxon>
    </lineage>
</organism>
<reference evidence="2 3" key="1">
    <citation type="submission" date="2018-10" db="EMBL/GenBank/DDBJ databases">
        <title>Genomic Encyclopedia of Type Strains, Phase IV (KMG-IV): sequencing the most valuable type-strain genomes for metagenomic binning, comparative biology and taxonomic classification.</title>
        <authorList>
            <person name="Goeker M."/>
        </authorList>
    </citation>
    <scope>NUCLEOTIDE SEQUENCE [LARGE SCALE GENOMIC DNA]</scope>
    <source>
        <strain evidence="2 3">DSM 25586</strain>
    </source>
</reference>
<protein>
    <submittedName>
        <fullName evidence="2">Uncharacterized protein</fullName>
    </submittedName>
</protein>
<name>A0A495E7Z4_9MICC</name>
<comment type="caution">
    <text evidence="2">The sequence shown here is derived from an EMBL/GenBank/DDBJ whole genome shotgun (WGS) entry which is preliminary data.</text>
</comment>
<dbReference type="AlphaFoldDB" id="A0A495E7Z4"/>
<gene>
    <name evidence="2" type="ORF">C8D78_3678</name>
</gene>
<dbReference type="EMBL" id="RBIR01000011">
    <property type="protein sequence ID" value="RKR12771.1"/>
    <property type="molecule type" value="Genomic_DNA"/>
</dbReference>
<sequence length="77" mass="8172">MNSQEDHASGSPRPAGQKETAQDLSSTHVTHVREDVAMAGRCANVHLPTGRTCTLPVRHPGSCNFVGPEDAEDVAVH</sequence>
<evidence type="ECO:0000256" key="1">
    <source>
        <dbReference type="SAM" id="MobiDB-lite"/>
    </source>
</evidence>
<dbReference type="Proteomes" id="UP000276055">
    <property type="component" value="Unassembled WGS sequence"/>
</dbReference>